<organism evidence="1 2">
    <name type="scientific">Caldichromatium japonicum</name>
    <dbReference type="NCBI Taxonomy" id="2699430"/>
    <lineage>
        <taxon>Bacteria</taxon>
        <taxon>Pseudomonadati</taxon>
        <taxon>Pseudomonadota</taxon>
        <taxon>Gammaproteobacteria</taxon>
        <taxon>Chromatiales</taxon>
        <taxon>Chromatiaceae</taxon>
        <taxon>Caldichromatium</taxon>
    </lineage>
</organism>
<dbReference type="Proteomes" id="UP000502699">
    <property type="component" value="Chromosome"/>
</dbReference>
<dbReference type="EMBL" id="CP048029">
    <property type="protein sequence ID" value="QIK39015.1"/>
    <property type="molecule type" value="Genomic_DNA"/>
</dbReference>
<reference evidence="2" key="1">
    <citation type="submission" date="2020-01" db="EMBL/GenBank/DDBJ databases">
        <title>Caldichromatium gen. nov., sp. nov., a thermophilic purple sulfur bacterium member of the family Chromatiaceae isolated from Nakabusa hot spring, Japan.</title>
        <authorList>
            <person name="Saini M.K."/>
            <person name="Hanada S."/>
            <person name="Tank M."/>
        </authorList>
    </citation>
    <scope>NUCLEOTIDE SEQUENCE [LARGE SCALE GENOMIC DNA]</scope>
    <source>
        <strain evidence="2">No.7</strain>
    </source>
</reference>
<keyword evidence="2" id="KW-1185">Reference proteome</keyword>
<name>A0A6G7VGM2_9GAMM</name>
<sequence>MTTRLLANCRRFCTYRNRQAKQSPLVLKSLSGGIAAALETLGVKPRTRDFALDHDYVLYIHDSHGLDKERLRGQEPITVEDLLKIGDLIKNALSIKLGTPARSRNGAMRIEAEAGDGVFVYRIVLEVRRRYVVPFTMYKRKK</sequence>
<dbReference type="KEGG" id="cjap:GWK36_14565"/>
<protein>
    <recommendedName>
        <fullName evidence="3">Phage-Barnase-EndoU-ColicinE5/D-RelE like nuclease 3 domain-containing protein</fullName>
    </recommendedName>
</protein>
<evidence type="ECO:0000313" key="1">
    <source>
        <dbReference type="EMBL" id="QIK39015.1"/>
    </source>
</evidence>
<evidence type="ECO:0000313" key="2">
    <source>
        <dbReference type="Proteomes" id="UP000502699"/>
    </source>
</evidence>
<proteinExistence type="predicted"/>
<dbReference type="RefSeq" id="WP_166272242.1">
    <property type="nucleotide sequence ID" value="NZ_CP048029.1"/>
</dbReference>
<evidence type="ECO:0008006" key="3">
    <source>
        <dbReference type="Google" id="ProtNLM"/>
    </source>
</evidence>
<accession>A0A6G7VGM2</accession>
<gene>
    <name evidence="1" type="ORF">GWK36_14565</name>
</gene>
<dbReference type="AlphaFoldDB" id="A0A6G7VGM2"/>